<evidence type="ECO:0000313" key="3">
    <source>
        <dbReference type="EMBL" id="PPR02393.1"/>
    </source>
</evidence>
<feature type="transmembrane region" description="Helical" evidence="2">
    <location>
        <begin position="6"/>
        <end position="30"/>
    </location>
</feature>
<proteinExistence type="predicted"/>
<reference evidence="3 4" key="1">
    <citation type="journal article" date="2018" name="Evol. Lett.">
        <title>Horizontal gene cluster transfer increased hallucinogenic mushroom diversity.</title>
        <authorList>
            <person name="Reynolds H.T."/>
            <person name="Vijayakumar V."/>
            <person name="Gluck-Thaler E."/>
            <person name="Korotkin H.B."/>
            <person name="Matheny P.B."/>
            <person name="Slot J.C."/>
        </authorList>
    </citation>
    <scope>NUCLEOTIDE SEQUENCE [LARGE SCALE GENOMIC DNA]</scope>
    <source>
        <strain evidence="3 4">SRW20</strain>
    </source>
</reference>
<protein>
    <submittedName>
        <fullName evidence="3">Uncharacterized protein</fullName>
    </submittedName>
</protein>
<evidence type="ECO:0000256" key="1">
    <source>
        <dbReference type="SAM" id="MobiDB-lite"/>
    </source>
</evidence>
<keyword evidence="2" id="KW-0812">Transmembrane</keyword>
<comment type="caution">
    <text evidence="3">The sequence shown here is derived from an EMBL/GenBank/DDBJ whole genome shotgun (WGS) entry which is preliminary data.</text>
</comment>
<dbReference type="EMBL" id="NHYE01000846">
    <property type="protein sequence ID" value="PPR02393.1"/>
    <property type="molecule type" value="Genomic_DNA"/>
</dbReference>
<dbReference type="AlphaFoldDB" id="A0A409YH98"/>
<sequence length="202" mass="22996">MRISFNLAVIIGLVAGFVFGGLLAASWYLFKRRSRRRKQACPEDNYTAFHKAGSKSRRRKLRFVDEFDSSEPVAARQSPVSRPHILPPKSQLETSLSRGRSLRSTDTISIYSTDSAPLELHDRLVQTDCRSGQTRGKFNDSQWQGYSTLDPFYTDRLPRTRVSSGRHKQSSSFLPLYNDPSLYEQPTIKHVVPLLYGRGLKS</sequence>
<dbReference type="InParanoid" id="A0A409YH98"/>
<keyword evidence="2" id="KW-0472">Membrane</keyword>
<evidence type="ECO:0000256" key="2">
    <source>
        <dbReference type="SAM" id="Phobius"/>
    </source>
</evidence>
<accession>A0A409YH98</accession>
<keyword evidence="2" id="KW-1133">Transmembrane helix</keyword>
<evidence type="ECO:0000313" key="4">
    <source>
        <dbReference type="Proteomes" id="UP000284706"/>
    </source>
</evidence>
<keyword evidence="4" id="KW-1185">Reference proteome</keyword>
<organism evidence="3 4">
    <name type="scientific">Gymnopilus dilepis</name>
    <dbReference type="NCBI Taxonomy" id="231916"/>
    <lineage>
        <taxon>Eukaryota</taxon>
        <taxon>Fungi</taxon>
        <taxon>Dikarya</taxon>
        <taxon>Basidiomycota</taxon>
        <taxon>Agaricomycotina</taxon>
        <taxon>Agaricomycetes</taxon>
        <taxon>Agaricomycetidae</taxon>
        <taxon>Agaricales</taxon>
        <taxon>Agaricineae</taxon>
        <taxon>Hymenogastraceae</taxon>
        <taxon>Gymnopilus</taxon>
    </lineage>
</organism>
<feature type="region of interest" description="Disordered" evidence="1">
    <location>
        <begin position="74"/>
        <end position="98"/>
    </location>
</feature>
<dbReference type="Proteomes" id="UP000284706">
    <property type="component" value="Unassembled WGS sequence"/>
</dbReference>
<gene>
    <name evidence="3" type="ORF">CVT26_011361</name>
</gene>
<name>A0A409YH98_9AGAR</name>
<dbReference type="OrthoDB" id="10497415at2759"/>